<dbReference type="InterPro" id="IPR053238">
    <property type="entry name" value="RING-H2_zinc_finger"/>
</dbReference>
<dbReference type="GO" id="GO:0016020">
    <property type="term" value="C:membrane"/>
    <property type="evidence" value="ECO:0007669"/>
    <property type="project" value="UniProtKB-SubCell"/>
</dbReference>
<evidence type="ECO:0000256" key="6">
    <source>
        <dbReference type="ARBA" id="ARBA00022692"/>
    </source>
</evidence>
<evidence type="ECO:0000256" key="8">
    <source>
        <dbReference type="ARBA" id="ARBA00022771"/>
    </source>
</evidence>
<dbReference type="Pfam" id="PF13639">
    <property type="entry name" value="zf-RING_2"/>
    <property type="match status" value="1"/>
</dbReference>
<keyword evidence="8 14" id="KW-0863">Zinc-finger</keyword>
<comment type="similarity">
    <text evidence="13">Belongs to the RING-type zinc finger family. ATL subfamily.</text>
</comment>
<keyword evidence="6 16" id="KW-0812">Transmembrane</keyword>
<reference evidence="18" key="1">
    <citation type="submission" date="2020-12" db="EMBL/GenBank/DDBJ databases">
        <title>WGS assembly of Carya illinoinensis cv. Pawnee.</title>
        <authorList>
            <person name="Platts A."/>
            <person name="Shu S."/>
            <person name="Wright S."/>
            <person name="Barry K."/>
            <person name="Edger P."/>
            <person name="Pires J.C."/>
            <person name="Schmutz J."/>
        </authorList>
    </citation>
    <scope>NUCLEOTIDE SEQUENCE</scope>
    <source>
        <tissue evidence="18">Leaf</tissue>
    </source>
</reference>
<keyword evidence="20" id="KW-1185">Reference proteome</keyword>
<dbReference type="Proteomes" id="UP000811609">
    <property type="component" value="Chromosome 12"/>
</dbReference>
<dbReference type="FunFam" id="3.30.40.10:FF:000187">
    <property type="entry name" value="E3 ubiquitin-protein ligase ATL6"/>
    <property type="match status" value="1"/>
</dbReference>
<keyword evidence="7" id="KW-0479">Metal-binding</keyword>
<evidence type="ECO:0000313" key="18">
    <source>
        <dbReference type="EMBL" id="KAG6633670.1"/>
    </source>
</evidence>
<evidence type="ECO:0000256" key="1">
    <source>
        <dbReference type="ARBA" id="ARBA00000900"/>
    </source>
</evidence>
<comment type="catalytic activity">
    <reaction evidence="1">
        <text>S-ubiquitinyl-[E2 ubiquitin-conjugating enzyme]-L-cysteine + [acceptor protein]-L-lysine = [E2 ubiquitin-conjugating enzyme]-L-cysteine + N(6)-ubiquitinyl-[acceptor protein]-L-lysine.</text>
        <dbReference type="EC" id="2.3.2.27"/>
    </reaction>
</comment>
<name>A0A8T1NY83_CARIL</name>
<keyword evidence="12 16" id="KW-0472">Membrane</keyword>
<evidence type="ECO:0000256" key="15">
    <source>
        <dbReference type="SAM" id="MobiDB-lite"/>
    </source>
</evidence>
<evidence type="ECO:0000313" key="20">
    <source>
        <dbReference type="Proteomes" id="UP000811609"/>
    </source>
</evidence>
<evidence type="ECO:0000259" key="17">
    <source>
        <dbReference type="PROSITE" id="PS50089"/>
    </source>
</evidence>
<dbReference type="InterPro" id="IPR001841">
    <property type="entry name" value="Znf_RING"/>
</dbReference>
<keyword evidence="5" id="KW-0808">Transferase</keyword>
<gene>
    <name evidence="18" type="ORF">CIPAW_12G065000</name>
    <name evidence="19" type="ORF">I3842_12G063300</name>
</gene>
<dbReference type="GO" id="GO:0008270">
    <property type="term" value="F:zinc ion binding"/>
    <property type="evidence" value="ECO:0007669"/>
    <property type="project" value="UniProtKB-KW"/>
</dbReference>
<organism evidence="18 20">
    <name type="scientific">Carya illinoinensis</name>
    <name type="common">Pecan</name>
    <dbReference type="NCBI Taxonomy" id="32201"/>
    <lineage>
        <taxon>Eukaryota</taxon>
        <taxon>Viridiplantae</taxon>
        <taxon>Streptophyta</taxon>
        <taxon>Embryophyta</taxon>
        <taxon>Tracheophyta</taxon>
        <taxon>Spermatophyta</taxon>
        <taxon>Magnoliopsida</taxon>
        <taxon>eudicotyledons</taxon>
        <taxon>Gunneridae</taxon>
        <taxon>Pentapetalae</taxon>
        <taxon>rosids</taxon>
        <taxon>fabids</taxon>
        <taxon>Fagales</taxon>
        <taxon>Juglandaceae</taxon>
        <taxon>Carya</taxon>
    </lineage>
</organism>
<feature type="domain" description="RING-type" evidence="17">
    <location>
        <begin position="101"/>
        <end position="143"/>
    </location>
</feature>
<sequence length="312" mass="35358">MPMSPHPPSYDDYASSPPITLILIVILLIFFFLGFFSVYFCRCFIENMSSTWQIRRLPSRNFVSSDPSVISGLDPSLIQSFPTFVYSSVKDFREEKYGLECAICLVEFEDDSLLRLLTVCYHVFHQECIDLWLESHKTCPVCRGNLDLPPPDSLEKSMELVDHNAMHDVEHGNSTTEHRSSSDHDAVRIDVKEDENDESAESGEASSHENASKAQQNDDDDDKRLERLERFSKSHSTGHSIVRRREDEEDRFTLRLPEHVKVELVIRGHNIAKSCSTFGEFCGHIEAAGNGGFGEVPYRECSSSGGNIMNKV</sequence>
<evidence type="ECO:0000256" key="12">
    <source>
        <dbReference type="ARBA" id="ARBA00023136"/>
    </source>
</evidence>
<keyword evidence="10" id="KW-0862">Zinc</keyword>
<dbReference type="EMBL" id="CM031836">
    <property type="protein sequence ID" value="KAG6684431.1"/>
    <property type="molecule type" value="Genomic_DNA"/>
</dbReference>
<evidence type="ECO:0000256" key="2">
    <source>
        <dbReference type="ARBA" id="ARBA00004167"/>
    </source>
</evidence>
<keyword evidence="9" id="KW-0833">Ubl conjugation pathway</keyword>
<dbReference type="PANTHER" id="PTHR14155:SF521">
    <property type="entry name" value="RING-H2 FINGER PROTEIN ATL30"/>
    <property type="match status" value="1"/>
</dbReference>
<dbReference type="CDD" id="cd16461">
    <property type="entry name" value="RING-H2_EL5-like"/>
    <property type="match status" value="1"/>
</dbReference>
<dbReference type="GO" id="GO:0061630">
    <property type="term" value="F:ubiquitin protein ligase activity"/>
    <property type="evidence" value="ECO:0007669"/>
    <property type="project" value="UniProtKB-EC"/>
</dbReference>
<dbReference type="PROSITE" id="PS50089">
    <property type="entry name" value="ZF_RING_2"/>
    <property type="match status" value="1"/>
</dbReference>
<proteinExistence type="inferred from homology"/>
<evidence type="ECO:0000256" key="10">
    <source>
        <dbReference type="ARBA" id="ARBA00022833"/>
    </source>
</evidence>
<comment type="pathway">
    <text evidence="3">Protein modification; protein ubiquitination.</text>
</comment>
<evidence type="ECO:0000256" key="16">
    <source>
        <dbReference type="SAM" id="Phobius"/>
    </source>
</evidence>
<feature type="transmembrane region" description="Helical" evidence="16">
    <location>
        <begin position="20"/>
        <end position="45"/>
    </location>
</feature>
<dbReference type="AlphaFoldDB" id="A0A8T1NY83"/>
<dbReference type="EMBL" id="CM031820">
    <property type="protein sequence ID" value="KAG6633670.1"/>
    <property type="molecule type" value="Genomic_DNA"/>
</dbReference>
<feature type="region of interest" description="Disordered" evidence="15">
    <location>
        <begin position="229"/>
        <end position="248"/>
    </location>
</feature>
<evidence type="ECO:0000256" key="3">
    <source>
        <dbReference type="ARBA" id="ARBA00004906"/>
    </source>
</evidence>
<evidence type="ECO:0000256" key="5">
    <source>
        <dbReference type="ARBA" id="ARBA00022679"/>
    </source>
</evidence>
<dbReference type="PANTHER" id="PTHR14155">
    <property type="entry name" value="RING FINGER DOMAIN-CONTAINING"/>
    <property type="match status" value="1"/>
</dbReference>
<dbReference type="SMART" id="SM00184">
    <property type="entry name" value="RING"/>
    <property type="match status" value="1"/>
</dbReference>
<dbReference type="Proteomes" id="UP000811246">
    <property type="component" value="Chromosome 12"/>
</dbReference>
<evidence type="ECO:0000256" key="9">
    <source>
        <dbReference type="ARBA" id="ARBA00022786"/>
    </source>
</evidence>
<comment type="subcellular location">
    <subcellularLocation>
        <location evidence="2">Membrane</location>
        <topology evidence="2">Single-pass membrane protein</topology>
    </subcellularLocation>
</comment>
<comment type="caution">
    <text evidence="18">The sequence shown here is derived from an EMBL/GenBank/DDBJ whole genome shotgun (WGS) entry which is preliminary data.</text>
</comment>
<protein>
    <recommendedName>
        <fullName evidence="4">RING-type E3 ubiquitin transferase</fullName>
        <ecNumber evidence="4">2.3.2.27</ecNumber>
    </recommendedName>
</protein>
<accession>A0A8T1NY83</accession>
<evidence type="ECO:0000256" key="4">
    <source>
        <dbReference type="ARBA" id="ARBA00012483"/>
    </source>
</evidence>
<reference evidence="19" key="2">
    <citation type="submission" date="2021-01" db="EMBL/GenBank/DDBJ databases">
        <authorList>
            <person name="Lovell J.T."/>
            <person name="Bentley N."/>
            <person name="Bhattarai G."/>
            <person name="Jenkins J.W."/>
            <person name="Sreedasyam A."/>
            <person name="Alarcon Y."/>
            <person name="Bock C."/>
            <person name="Boston L."/>
            <person name="Carlson J."/>
            <person name="Cervantes K."/>
            <person name="Clermont K."/>
            <person name="Krom N."/>
            <person name="Kubenka K."/>
            <person name="Mamidi S."/>
            <person name="Mattison C."/>
            <person name="Monteros M."/>
            <person name="Pisani C."/>
            <person name="Plott C."/>
            <person name="Rajasekar S."/>
            <person name="Rhein H.S."/>
            <person name="Rohla C."/>
            <person name="Song M."/>
            <person name="Hilaire R.S."/>
            <person name="Shu S."/>
            <person name="Wells L."/>
            <person name="Wang X."/>
            <person name="Webber J."/>
            <person name="Heerema R.J."/>
            <person name="Klein P."/>
            <person name="Conner P."/>
            <person name="Grauke L."/>
            <person name="Grimwood J."/>
            <person name="Schmutz J."/>
            <person name="Randall J.J."/>
        </authorList>
    </citation>
    <scope>NUCLEOTIDE SEQUENCE</scope>
    <source>
        <tissue evidence="19">Leaf</tissue>
    </source>
</reference>
<evidence type="ECO:0000313" key="19">
    <source>
        <dbReference type="EMBL" id="KAG6684431.1"/>
    </source>
</evidence>
<evidence type="ECO:0000256" key="13">
    <source>
        <dbReference type="ARBA" id="ARBA00024209"/>
    </source>
</evidence>
<evidence type="ECO:0000256" key="11">
    <source>
        <dbReference type="ARBA" id="ARBA00022989"/>
    </source>
</evidence>
<dbReference type="EC" id="2.3.2.27" evidence="4"/>
<evidence type="ECO:0000256" key="7">
    <source>
        <dbReference type="ARBA" id="ARBA00022723"/>
    </source>
</evidence>
<feature type="region of interest" description="Disordered" evidence="15">
    <location>
        <begin position="193"/>
        <end position="223"/>
    </location>
</feature>
<evidence type="ECO:0000256" key="14">
    <source>
        <dbReference type="PROSITE-ProRule" id="PRU00175"/>
    </source>
</evidence>
<keyword evidence="11 16" id="KW-1133">Transmembrane helix</keyword>